<reference evidence="1" key="1">
    <citation type="journal article" date="2019" name="Plant J.">
        <title>Chlorella vulgaris genome assembly and annotation reveals the molecular basis for metabolic acclimation to high light conditions.</title>
        <authorList>
            <person name="Cecchin M."/>
            <person name="Marcolungo L."/>
            <person name="Rossato M."/>
            <person name="Girolomoni L."/>
            <person name="Cosentino E."/>
            <person name="Cuine S."/>
            <person name="Li-Beisson Y."/>
            <person name="Delledonne M."/>
            <person name="Ballottari M."/>
        </authorList>
    </citation>
    <scope>NUCLEOTIDE SEQUENCE</scope>
    <source>
        <strain evidence="1">211/11P</strain>
    </source>
</reference>
<dbReference type="InterPro" id="IPR036188">
    <property type="entry name" value="FAD/NAD-bd_sf"/>
</dbReference>
<dbReference type="OrthoDB" id="510395at2759"/>
<dbReference type="SUPFAM" id="SSF51905">
    <property type="entry name" value="FAD/NAD(P)-binding domain"/>
    <property type="match status" value="1"/>
</dbReference>
<dbReference type="Proteomes" id="UP001055712">
    <property type="component" value="Unassembled WGS sequence"/>
</dbReference>
<gene>
    <name evidence="1" type="ORF">D9Q98_007293</name>
</gene>
<evidence type="ECO:0000313" key="2">
    <source>
        <dbReference type="Proteomes" id="UP001055712"/>
    </source>
</evidence>
<comment type="caution">
    <text evidence="1">The sequence shown here is derived from an EMBL/GenBank/DDBJ whole genome shotgun (WGS) entry which is preliminary data.</text>
</comment>
<dbReference type="PANTHER" id="PTHR43422">
    <property type="entry name" value="THIAMINE THIAZOLE SYNTHASE"/>
    <property type="match status" value="1"/>
</dbReference>
<organism evidence="1 2">
    <name type="scientific">Chlorella vulgaris</name>
    <name type="common">Green alga</name>
    <dbReference type="NCBI Taxonomy" id="3077"/>
    <lineage>
        <taxon>Eukaryota</taxon>
        <taxon>Viridiplantae</taxon>
        <taxon>Chlorophyta</taxon>
        <taxon>core chlorophytes</taxon>
        <taxon>Trebouxiophyceae</taxon>
        <taxon>Chlorellales</taxon>
        <taxon>Chlorellaceae</taxon>
        <taxon>Chlorella clade</taxon>
        <taxon>Chlorella</taxon>
    </lineage>
</organism>
<accession>A0A9D4TL02</accession>
<dbReference type="EMBL" id="SIDB01000009">
    <property type="protein sequence ID" value="KAI3428468.1"/>
    <property type="molecule type" value="Genomic_DNA"/>
</dbReference>
<dbReference type="Gene3D" id="3.50.50.60">
    <property type="entry name" value="FAD/NAD(P)-binding domain"/>
    <property type="match status" value="1"/>
</dbReference>
<dbReference type="AlphaFoldDB" id="A0A9D4TL02"/>
<sequence>MPSPRSVLPGADSGTAINSQLHAVVLGAGVAGLLATHVCCSQFDRVTLLEADKLASPAPETDGQPAEAIMQAAKRRRGIPQLAHPHVLAMGGLEALRALLPGFEQELVRRGGVPIDLAKDIRWYDFGANYVRADSTLKSVGASRALIQSTLQDEVIRRNAGKLTVMDGCHVSGLLWDEEKTCVKGVELRSGEELQADLVIVASGRASCLPQWLKAAGHPVPAVHKVDAQLVYVGRMYEMPKDWDKKKWMGHITFSRPTGLTGAGMVPVEGSVWQMVEWGYNGVVPPMDEQAFLDFAASLPDKEIYNAISSAKSLTPLCKHAGANNVQRCWDATPPPPGVLAIGDGVQALNPLYGQGMSVAAKSAECLSRVLQASVAGKASLEARRQAVRGMGPCFQKQLAAVVAPAWMMATSEDQRYPRTKVEGVAKPSRLLCLYIDALVKSCHHNAAVLMGFFEVAHLVRPPTHLFHPRMLVAGLKQMLWDAWQGLWPAAPTPGSAQG</sequence>
<name>A0A9D4TL02_CHLVU</name>
<evidence type="ECO:0000313" key="1">
    <source>
        <dbReference type="EMBL" id="KAI3428468.1"/>
    </source>
</evidence>
<protein>
    <submittedName>
        <fullName evidence="1">Uncharacterized protein</fullName>
    </submittedName>
</protein>
<keyword evidence="2" id="KW-1185">Reference proteome</keyword>
<proteinExistence type="predicted"/>
<reference evidence="1" key="2">
    <citation type="submission" date="2020-11" db="EMBL/GenBank/DDBJ databases">
        <authorList>
            <person name="Cecchin M."/>
            <person name="Marcolungo L."/>
            <person name="Rossato M."/>
            <person name="Girolomoni L."/>
            <person name="Cosentino E."/>
            <person name="Cuine S."/>
            <person name="Li-Beisson Y."/>
            <person name="Delledonne M."/>
            <person name="Ballottari M."/>
        </authorList>
    </citation>
    <scope>NUCLEOTIDE SEQUENCE</scope>
    <source>
        <strain evidence="1">211/11P</strain>
        <tissue evidence="1">Whole cell</tissue>
    </source>
</reference>
<dbReference type="PANTHER" id="PTHR43422:SF3">
    <property type="entry name" value="THIAMINE THIAZOLE SYNTHASE"/>
    <property type="match status" value="1"/>
</dbReference>